<name>A0A2H9TPQ2_9FUNG</name>
<dbReference type="SUPFAM" id="SSF103506">
    <property type="entry name" value="Mitochondrial carrier"/>
    <property type="match status" value="1"/>
</dbReference>
<evidence type="ECO:0000313" key="8">
    <source>
        <dbReference type="Proteomes" id="UP000240830"/>
    </source>
</evidence>
<dbReference type="STRING" id="1246581.A0A2H9TPQ2"/>
<keyword evidence="3" id="KW-1133">Transmembrane helix</keyword>
<dbReference type="PROSITE" id="PS50920">
    <property type="entry name" value="SOLCAR"/>
    <property type="match status" value="2"/>
</dbReference>
<evidence type="ECO:0000313" key="7">
    <source>
        <dbReference type="EMBL" id="PJF19640.1"/>
    </source>
</evidence>
<dbReference type="AlphaFoldDB" id="A0A2H9TPQ2"/>
<evidence type="ECO:0000256" key="4">
    <source>
        <dbReference type="ARBA" id="ARBA00023136"/>
    </source>
</evidence>
<accession>A0A2H9TPQ2</accession>
<proteinExistence type="inferred from homology"/>
<protein>
    <submittedName>
        <fullName evidence="7">Mitochondrial substrate/solute carrier domain-containing protein</fullName>
    </submittedName>
</protein>
<evidence type="ECO:0000256" key="6">
    <source>
        <dbReference type="RuleBase" id="RU000488"/>
    </source>
</evidence>
<organism evidence="7 8">
    <name type="scientific">Paramicrosporidium saccamoebae</name>
    <dbReference type="NCBI Taxonomy" id="1246581"/>
    <lineage>
        <taxon>Eukaryota</taxon>
        <taxon>Fungi</taxon>
        <taxon>Fungi incertae sedis</taxon>
        <taxon>Cryptomycota</taxon>
        <taxon>Cryptomycota incertae sedis</taxon>
        <taxon>Paramicrosporidium</taxon>
    </lineage>
</organism>
<comment type="caution">
    <text evidence="7">The sequence shown here is derived from an EMBL/GenBank/DDBJ whole genome shotgun (WGS) entry which is preliminary data.</text>
</comment>
<keyword evidence="2 5" id="KW-0812">Transmembrane</keyword>
<dbReference type="PANTHER" id="PTHR46080">
    <property type="entry name" value="MITOCHONDRIAL SUBSTRATE CARRIER FAMILY PROTEIN J"/>
    <property type="match status" value="1"/>
</dbReference>
<reference evidence="7 8" key="1">
    <citation type="submission" date="2016-10" db="EMBL/GenBank/DDBJ databases">
        <title>The genome of Paramicrosporidium saccamoebae is the missing link in understanding Cryptomycota and Microsporidia evolution.</title>
        <authorList>
            <person name="Quandt C.A."/>
            <person name="Beaudet D."/>
            <person name="Corsaro D."/>
            <person name="Michel R."/>
            <person name="Corradi N."/>
            <person name="James T."/>
        </authorList>
    </citation>
    <scope>NUCLEOTIDE SEQUENCE [LARGE SCALE GENOMIC DNA]</scope>
    <source>
        <strain evidence="7 8">KSL3</strain>
    </source>
</reference>
<dbReference type="GO" id="GO:0016020">
    <property type="term" value="C:membrane"/>
    <property type="evidence" value="ECO:0007669"/>
    <property type="project" value="UniProtKB-SubCell"/>
</dbReference>
<dbReference type="InterPro" id="IPR023395">
    <property type="entry name" value="MCP_dom_sf"/>
</dbReference>
<dbReference type="EMBL" id="MTSL01000050">
    <property type="protein sequence ID" value="PJF19640.1"/>
    <property type="molecule type" value="Genomic_DNA"/>
</dbReference>
<dbReference type="OrthoDB" id="250329at2759"/>
<dbReference type="InterPro" id="IPR018108">
    <property type="entry name" value="MCP_transmembrane"/>
</dbReference>
<dbReference type="Pfam" id="PF00153">
    <property type="entry name" value="Mito_carr"/>
    <property type="match status" value="2"/>
</dbReference>
<keyword evidence="4 5" id="KW-0472">Membrane</keyword>
<evidence type="ECO:0000256" key="2">
    <source>
        <dbReference type="ARBA" id="ARBA00022692"/>
    </source>
</evidence>
<evidence type="ECO:0000256" key="3">
    <source>
        <dbReference type="ARBA" id="ARBA00022989"/>
    </source>
</evidence>
<sequence length="215" mass="23325">MSNATAGVVSEATAALTYLPTDIVTQRLQVQSAMSSHHSAINSSGSRICSHIYQTEGVKGFYRGFGPYILVYGPGSAVWWASYEACKSVIFKAYRWAGFHVSDAGSYHQGGSLKIMAHLVSGGFAGAAGYVAVNPLEVAKTRLQLLEVNERTDKRALSSGYWKLLREVFVKEGIAGLYKGLKPRLLIRVPVSSVAFIGYEYMKESSMKKPGSGIE</sequence>
<dbReference type="Gene3D" id="1.50.40.10">
    <property type="entry name" value="Mitochondrial carrier domain"/>
    <property type="match status" value="1"/>
</dbReference>
<feature type="repeat" description="Solcar" evidence="5">
    <location>
        <begin position="113"/>
        <end position="205"/>
    </location>
</feature>
<keyword evidence="8" id="KW-1185">Reference proteome</keyword>
<keyword evidence="6" id="KW-0813">Transport</keyword>
<dbReference type="PANTHER" id="PTHR46080:SF18">
    <property type="entry name" value="MITOCHONDRIAL SUBSTRATE CARRIER FAMILY PROTEIN J"/>
    <property type="match status" value="1"/>
</dbReference>
<feature type="repeat" description="Solcar" evidence="5">
    <location>
        <begin position="1"/>
        <end position="89"/>
    </location>
</feature>
<evidence type="ECO:0000256" key="5">
    <source>
        <dbReference type="PROSITE-ProRule" id="PRU00282"/>
    </source>
</evidence>
<dbReference type="Proteomes" id="UP000240830">
    <property type="component" value="Unassembled WGS sequence"/>
</dbReference>
<evidence type="ECO:0000256" key="1">
    <source>
        <dbReference type="ARBA" id="ARBA00004141"/>
    </source>
</evidence>
<comment type="similarity">
    <text evidence="6">Belongs to the mitochondrial carrier (TC 2.A.29) family.</text>
</comment>
<comment type="subcellular location">
    <subcellularLocation>
        <location evidence="1">Membrane</location>
        <topology evidence="1">Multi-pass membrane protein</topology>
    </subcellularLocation>
</comment>
<gene>
    <name evidence="7" type="ORF">PSACC_00550</name>
</gene>